<feature type="coiled-coil region" evidence="2">
    <location>
        <begin position="14"/>
        <end position="55"/>
    </location>
</feature>
<reference evidence="4 5" key="1">
    <citation type="submission" date="2024-01" db="EMBL/GenBank/DDBJ databases">
        <authorList>
            <person name="Alioto T."/>
            <person name="Alioto T."/>
            <person name="Gomez Garrido J."/>
        </authorList>
    </citation>
    <scope>NUCLEOTIDE SEQUENCE [LARGE SCALE GENOMIC DNA]</scope>
</reference>
<organism evidence="4 5">
    <name type="scientific">Scomber scombrus</name>
    <name type="common">Atlantic mackerel</name>
    <name type="synonym">Scomber vernalis</name>
    <dbReference type="NCBI Taxonomy" id="13677"/>
    <lineage>
        <taxon>Eukaryota</taxon>
        <taxon>Metazoa</taxon>
        <taxon>Chordata</taxon>
        <taxon>Craniata</taxon>
        <taxon>Vertebrata</taxon>
        <taxon>Euteleostomi</taxon>
        <taxon>Actinopterygii</taxon>
        <taxon>Neopterygii</taxon>
        <taxon>Teleostei</taxon>
        <taxon>Neoteleostei</taxon>
        <taxon>Acanthomorphata</taxon>
        <taxon>Pelagiaria</taxon>
        <taxon>Scombriformes</taxon>
        <taxon>Scombridae</taxon>
        <taxon>Scomber</taxon>
    </lineage>
</organism>
<dbReference type="PANTHER" id="PTHR45710">
    <property type="entry name" value="C-TYPE LECTIN DOMAIN-CONTAINING PROTEIN 180"/>
    <property type="match status" value="1"/>
</dbReference>
<keyword evidence="5" id="KW-1185">Reference proteome</keyword>
<dbReference type="Gene3D" id="3.10.100.10">
    <property type="entry name" value="Mannose-Binding Protein A, subunit A"/>
    <property type="match status" value="1"/>
</dbReference>
<sequence length="166" mass="19584">MGAISGIVYISVVMNEQRANLSRKSAENQQLIMQMSILENNTEELRRDRDNLNWTLGVILNFNTFPVNERCPDKKCQPCLKDWIQFEENCYLFQDPNANWKTWQNSRGYCQDKNADLVVIDSLQEQEFISNHTKSYSGIYHGYWIGLQENDEHNWLWVDGRNDTLQ</sequence>
<gene>
    <name evidence="4" type="ORF">FSCOSCO3_A002442</name>
</gene>
<dbReference type="GO" id="GO:0005886">
    <property type="term" value="C:plasma membrane"/>
    <property type="evidence" value="ECO:0007669"/>
    <property type="project" value="UniProtKB-SubCell"/>
</dbReference>
<comment type="caution">
    <text evidence="4">The sequence shown here is derived from an EMBL/GenBank/DDBJ whole genome shotgun (WGS) entry which is preliminary data.</text>
</comment>
<comment type="subcellular location">
    <subcellularLocation>
        <location evidence="1">Cell membrane</location>
        <topology evidence="1">Single-pass type II membrane protein</topology>
    </subcellularLocation>
</comment>
<dbReference type="PROSITE" id="PS50041">
    <property type="entry name" value="C_TYPE_LECTIN_2"/>
    <property type="match status" value="1"/>
</dbReference>
<dbReference type="SUPFAM" id="SSF56436">
    <property type="entry name" value="C-type lectin-like"/>
    <property type="match status" value="1"/>
</dbReference>
<dbReference type="AlphaFoldDB" id="A0AAV1NII7"/>
<dbReference type="InterPro" id="IPR050828">
    <property type="entry name" value="C-type_lectin/matrix_domain"/>
</dbReference>
<evidence type="ECO:0000313" key="4">
    <source>
        <dbReference type="EMBL" id="CAK6958933.1"/>
    </source>
</evidence>
<dbReference type="SMART" id="SM00034">
    <property type="entry name" value="CLECT"/>
    <property type="match status" value="1"/>
</dbReference>
<evidence type="ECO:0000256" key="2">
    <source>
        <dbReference type="SAM" id="Coils"/>
    </source>
</evidence>
<evidence type="ECO:0000256" key="1">
    <source>
        <dbReference type="ARBA" id="ARBA00004401"/>
    </source>
</evidence>
<feature type="domain" description="C-type lectin" evidence="3">
    <location>
        <begin position="86"/>
        <end position="166"/>
    </location>
</feature>
<keyword evidence="2" id="KW-0175">Coiled coil</keyword>
<evidence type="ECO:0000313" key="5">
    <source>
        <dbReference type="Proteomes" id="UP001314229"/>
    </source>
</evidence>
<evidence type="ECO:0000259" key="3">
    <source>
        <dbReference type="PROSITE" id="PS50041"/>
    </source>
</evidence>
<dbReference type="InterPro" id="IPR016187">
    <property type="entry name" value="CTDL_fold"/>
</dbReference>
<protein>
    <submittedName>
        <fullName evidence="4">Natural killer cells antigen CD94-like</fullName>
    </submittedName>
</protein>
<dbReference type="Pfam" id="PF00059">
    <property type="entry name" value="Lectin_C"/>
    <property type="match status" value="1"/>
</dbReference>
<dbReference type="InterPro" id="IPR001304">
    <property type="entry name" value="C-type_lectin-like"/>
</dbReference>
<dbReference type="PANTHER" id="PTHR45710:SF31">
    <property type="entry name" value="EARLY ACTIVATION ANTIGEN CD69"/>
    <property type="match status" value="1"/>
</dbReference>
<dbReference type="InterPro" id="IPR016186">
    <property type="entry name" value="C-type_lectin-like/link_sf"/>
</dbReference>
<dbReference type="EMBL" id="CAWUFR010000037">
    <property type="protein sequence ID" value="CAK6958933.1"/>
    <property type="molecule type" value="Genomic_DNA"/>
</dbReference>
<proteinExistence type="predicted"/>
<accession>A0AAV1NII7</accession>
<name>A0AAV1NII7_SCOSC</name>
<dbReference type="Proteomes" id="UP001314229">
    <property type="component" value="Unassembled WGS sequence"/>
</dbReference>